<feature type="compositionally biased region" description="Basic residues" evidence="2">
    <location>
        <begin position="278"/>
        <end position="287"/>
    </location>
</feature>
<dbReference type="Pfam" id="PF25468">
    <property type="entry name" value="HEAT_HEATR5A"/>
    <property type="match status" value="1"/>
</dbReference>
<evidence type="ECO:0000259" key="3">
    <source>
        <dbReference type="Pfam" id="PF25808"/>
    </source>
</evidence>
<dbReference type="InterPro" id="IPR057981">
    <property type="entry name" value="TPR_LAA1-like_C"/>
</dbReference>
<dbReference type="InterPro" id="IPR016024">
    <property type="entry name" value="ARM-type_fold"/>
</dbReference>
<dbReference type="EMBL" id="ML978128">
    <property type="protein sequence ID" value="KAF2097074.1"/>
    <property type="molecule type" value="Genomic_DNA"/>
</dbReference>
<dbReference type="SUPFAM" id="SSF48371">
    <property type="entry name" value="ARM repeat"/>
    <property type="match status" value="2"/>
</dbReference>
<dbReference type="InterPro" id="IPR011989">
    <property type="entry name" value="ARM-like"/>
</dbReference>
<dbReference type="GO" id="GO:0005794">
    <property type="term" value="C:Golgi apparatus"/>
    <property type="evidence" value="ECO:0007669"/>
    <property type="project" value="TreeGrafter"/>
</dbReference>
<dbReference type="PANTHER" id="PTHR21663:SF0">
    <property type="entry name" value="HEAT REPEAT-CONTAINING PROTEIN 5B"/>
    <property type="match status" value="1"/>
</dbReference>
<dbReference type="GO" id="GO:0016020">
    <property type="term" value="C:membrane"/>
    <property type="evidence" value="ECO:0007669"/>
    <property type="project" value="TreeGrafter"/>
</dbReference>
<comment type="caution">
    <text evidence="4">The sequence shown here is derived from an EMBL/GenBank/DDBJ whole genome shotgun (WGS) entry which is preliminary data.</text>
</comment>
<accession>A0A9P4M8R1</accession>
<protein>
    <submittedName>
        <fullName evidence="4">HEAT repeat protein-like protein</fullName>
    </submittedName>
</protein>
<feature type="region of interest" description="Disordered" evidence="2">
    <location>
        <begin position="270"/>
        <end position="306"/>
    </location>
</feature>
<dbReference type="InterPro" id="IPR040108">
    <property type="entry name" value="Laa1/Sip1/HEATR5"/>
</dbReference>
<evidence type="ECO:0000256" key="2">
    <source>
        <dbReference type="SAM" id="MobiDB-lite"/>
    </source>
</evidence>
<reference evidence="4" key="1">
    <citation type="journal article" date="2020" name="Stud. Mycol.">
        <title>101 Dothideomycetes genomes: a test case for predicting lifestyles and emergence of pathogens.</title>
        <authorList>
            <person name="Haridas S."/>
            <person name="Albert R."/>
            <person name="Binder M."/>
            <person name="Bloem J."/>
            <person name="Labutti K."/>
            <person name="Salamov A."/>
            <person name="Andreopoulos B."/>
            <person name="Baker S."/>
            <person name="Barry K."/>
            <person name="Bills G."/>
            <person name="Bluhm B."/>
            <person name="Cannon C."/>
            <person name="Castanera R."/>
            <person name="Culley D."/>
            <person name="Daum C."/>
            <person name="Ezra D."/>
            <person name="Gonzalez J."/>
            <person name="Henrissat B."/>
            <person name="Kuo A."/>
            <person name="Liang C."/>
            <person name="Lipzen A."/>
            <person name="Lutzoni F."/>
            <person name="Magnuson J."/>
            <person name="Mondo S."/>
            <person name="Nolan M."/>
            <person name="Ohm R."/>
            <person name="Pangilinan J."/>
            <person name="Park H.-J."/>
            <person name="Ramirez L."/>
            <person name="Alfaro M."/>
            <person name="Sun H."/>
            <person name="Tritt A."/>
            <person name="Yoshinaga Y."/>
            <person name="Zwiers L.-H."/>
            <person name="Turgeon B."/>
            <person name="Goodwin S."/>
            <person name="Spatafora J."/>
            <person name="Crous P."/>
            <person name="Grigoriev I."/>
        </authorList>
    </citation>
    <scope>NUCLEOTIDE SEQUENCE</scope>
    <source>
        <strain evidence="4">CBS 133067</strain>
    </source>
</reference>
<organism evidence="4 5">
    <name type="scientific">Rhizodiscina lignyota</name>
    <dbReference type="NCBI Taxonomy" id="1504668"/>
    <lineage>
        <taxon>Eukaryota</taxon>
        <taxon>Fungi</taxon>
        <taxon>Dikarya</taxon>
        <taxon>Ascomycota</taxon>
        <taxon>Pezizomycotina</taxon>
        <taxon>Dothideomycetes</taxon>
        <taxon>Pleosporomycetidae</taxon>
        <taxon>Aulographales</taxon>
        <taxon>Rhizodiscinaceae</taxon>
        <taxon>Rhizodiscina</taxon>
    </lineage>
</organism>
<dbReference type="Pfam" id="PF20210">
    <property type="entry name" value="Laa1_Sip1_HTR5"/>
    <property type="match status" value="1"/>
</dbReference>
<dbReference type="Pfam" id="PF25808">
    <property type="entry name" value="TPR_LAA1_C"/>
    <property type="match status" value="1"/>
</dbReference>
<dbReference type="InterPro" id="IPR046837">
    <property type="entry name" value="Laa1/Sip1/HEATR5-like_HEAT"/>
</dbReference>
<feature type="domain" description="LAA1-like C-terminal TPR repeats" evidence="3">
    <location>
        <begin position="1855"/>
        <end position="2016"/>
    </location>
</feature>
<sequence length="2029" mass="220974">MASTETASVTNGTAENPELDITKLHALPSEQQDLYLLNFAADLSRHVRDLDGDGASAQQVYVKREVFKIINLSSPAPTRVIRKNIGEALAGIFQKGDRKLLFESINELVGILNTGKEGKDLKTKHAAVYCLGAVFEAAGDSAISLSTLACVSCIKQIKPASSHAGFRSSIYKTLGRIFKGIQPSADEQTARDVWKQARTAASSDRAHLVQANACWCLEHLIRCTNFFDNSNDFEKLQSTIWKAIDSSSPPLRHAAATAFAAALVKNHSETPVNDSVPRIRKPKKTNKKPTDGDDEPIERSESPAPTKPAIQLSLSVPDILKHLSGQYVRPATSNRARAGIAVCYMKVFKGLSERIIETKYGEIARHLLNDVLSSPSITWNRYRLLITRKFVRTILEEVVGRQILSESAQLDAGKFLLNEVIKDYPQALKERPEPTKQALIGALSALSSLIRTLGLAVSSIAESVREGLLQVLQHPSYTVQIHAAACFRAFVVASPQNLLPSITICMNSVNRELNLLTGARSSPRRCVGFANGLSAMLSTSPYQPLYGSVDVNSRILSQATSLLKGAANSELKVSSAQIQVAWIMLGGLMTLGPNFVKIHLSQLLLLWKNALPKPLTKDHMVQRSVLELSYLAHVRECALGCMLTFLQFNSRLLTVDVTKRLAAMLQNTTVFLGSLPSRKSTEDPSQRLSSALDLYDYDLMVRRRVLQCYAKLISDGQTGSSEVLQQSNLLPFALASFADPENYAPSSLSTSIASAAGSFESIWDVGDNYGFGVSGMIRGFEATPMAHYLSSRHQRHWLTKRDADADVDHQLLRPICHAAEHDSILLYSVPPHEDGQSDPPITQVVNAAIRLFAILLPVQAPKVQEGMLEQISTFFSASSLQRDPPRKAAMTVNVAIAMLATLQVANKETAFQSGDLKSGPVEKAIQELLHVFAMDQDQYVRNVAAEALGRLCSSAGNAFTTAEVNTIVEQIVSNREPAARSGCAVALGCIHTQLGGMAAGYHLKNILGILMSLASDPHPEVHFWALESLSRVAESAGLTFSGYVTSTLGMLAQLYSSDTHNEEAASAASSNSEMLLLSPAAITRCIDSIINVLGPDLQDMSKARDLVMKLVAQFQDESEELVQMESLRCLEHLSLYAPGFMEYAAYVKGLQKNLDSDSLEMRSMAIDGLHNLMRRDADDVIRTADKGLEDQLWLAFNDLRDQDVIQSIFRNWLHQTGLVETGQWIQRCNHVLTKITARPGQQPPPKTAPPKSTGVPDLQDEEAAGFAASSGNAGDESAVSGTSSQQLLRWQVRTFAMDLLQELLSMVAKDVAAKDESTAEQALQAKIGDVVRIAFSASTAGVVSLRVRGLQIVDQVLKLFGKTPDPDFAEASLLEQYQAQIGSALTPAFAADSSPELAAQAVNVCATFLATGIVTDVDRMGRILKLLVSALENFSTDADTASIGELKGLGSNAMVMVKMSVFSAWAELQIASAEQSYLVDVLAPHLEKLTPLWLTSLREYARLRFEPDASSNVAGSTLSGNLDSIYAALNRDTLLQFYQAGWLKFVDAIASLVDQDSDFVFDALDGRTEGDAEDRTNGKPTDINYRNEPAAFFFVLFGLAFEALAGRSEDSRHSRDQKLEILLALKKILRPAVSGNAIYRDVVFSETMDLLDRLVLTEPLNLQLVVVDIVKNLCLSHPSARKVKGAPVEEENLSEDIEQLFELTRIIVLVLAGLVPNLSESKTNAHTELNDEATHLLLSALSALVSTASVFPSIIRTDLHACLIHIFTVILGTPSAQPAAVPSALPIFRKFLTSLAREPQQDTPRQLRGALTKCLATLKRSQQRQVETSIQCEKNVLLASTILLSTAGSLFNGADPLLERLIDDMTECLDSPMPSKVAAGCCKSLLVLSRRGKTEEAIATMLLPKVIAFVTREADDEEVEGLEESRMICVSALVAFVQSLDKAQVAPSMALVIPTLLKRASLEGSTVHKEIAARLLELAAVDQTIFRAIVGGMEPEMKSFTEDVLKALSSEEKKEKQVEPTIALKMFGT</sequence>
<dbReference type="GO" id="GO:0042147">
    <property type="term" value="P:retrograde transport, endosome to Golgi"/>
    <property type="evidence" value="ECO:0007669"/>
    <property type="project" value="TreeGrafter"/>
</dbReference>
<keyword evidence="5" id="KW-1185">Reference proteome</keyword>
<dbReference type="OrthoDB" id="192608at2759"/>
<dbReference type="Gene3D" id="1.25.10.10">
    <property type="entry name" value="Leucine-rich Repeat Variant"/>
    <property type="match status" value="3"/>
</dbReference>
<gene>
    <name evidence="4" type="ORF">NA57DRAFT_57680</name>
</gene>
<name>A0A9P4M8R1_9PEZI</name>
<comment type="similarity">
    <text evidence="1">Belongs to the HEATR5 family.</text>
</comment>
<feature type="region of interest" description="Disordered" evidence="2">
    <location>
        <begin position="1235"/>
        <end position="1258"/>
    </location>
</feature>
<dbReference type="GO" id="GO:0008104">
    <property type="term" value="P:intracellular protein localization"/>
    <property type="evidence" value="ECO:0007669"/>
    <property type="project" value="TreeGrafter"/>
</dbReference>
<dbReference type="Proteomes" id="UP000799772">
    <property type="component" value="Unassembled WGS sequence"/>
</dbReference>
<dbReference type="PANTHER" id="PTHR21663">
    <property type="entry name" value="HYPOTHETICAL HEAT DOMAIN-CONTAINING"/>
    <property type="match status" value="1"/>
</dbReference>
<proteinExistence type="inferred from homology"/>
<evidence type="ECO:0000313" key="4">
    <source>
        <dbReference type="EMBL" id="KAF2097074.1"/>
    </source>
</evidence>
<dbReference type="GO" id="GO:0030139">
    <property type="term" value="C:endocytic vesicle"/>
    <property type="evidence" value="ECO:0007669"/>
    <property type="project" value="TreeGrafter"/>
</dbReference>
<dbReference type="GO" id="GO:0005829">
    <property type="term" value="C:cytosol"/>
    <property type="evidence" value="ECO:0007669"/>
    <property type="project" value="GOC"/>
</dbReference>
<evidence type="ECO:0000313" key="5">
    <source>
        <dbReference type="Proteomes" id="UP000799772"/>
    </source>
</evidence>
<evidence type="ECO:0000256" key="1">
    <source>
        <dbReference type="ARBA" id="ARBA00008304"/>
    </source>
</evidence>
<dbReference type="GO" id="GO:0006897">
    <property type="term" value="P:endocytosis"/>
    <property type="evidence" value="ECO:0007669"/>
    <property type="project" value="TreeGrafter"/>
</dbReference>